<gene>
    <name evidence="6" type="primary">LOC108679165</name>
</gene>
<evidence type="ECO:0000313" key="6">
    <source>
        <dbReference type="RefSeq" id="XP_018023244.1"/>
    </source>
</evidence>
<protein>
    <submittedName>
        <fullName evidence="6">Uncharacterized protein LOC108679165</fullName>
    </submittedName>
</protein>
<dbReference type="KEGG" id="hazt:108679165"/>
<feature type="non-terminal residue" evidence="6">
    <location>
        <position position="360"/>
    </location>
</feature>
<dbReference type="SUPFAM" id="SSF54001">
    <property type="entry name" value="Cysteine proteinases"/>
    <property type="match status" value="1"/>
</dbReference>
<dbReference type="InterPro" id="IPR001394">
    <property type="entry name" value="Peptidase_C19_UCH"/>
</dbReference>
<feature type="region of interest" description="Disordered" evidence="3">
    <location>
        <begin position="1"/>
        <end position="42"/>
    </location>
</feature>
<dbReference type="AlphaFoldDB" id="A0A8B7PAQ8"/>
<evidence type="ECO:0000256" key="1">
    <source>
        <dbReference type="ARBA" id="ARBA00022786"/>
    </source>
</evidence>
<dbReference type="PROSITE" id="PS50235">
    <property type="entry name" value="USP_3"/>
    <property type="match status" value="1"/>
</dbReference>
<evidence type="ECO:0000256" key="3">
    <source>
        <dbReference type="SAM" id="MobiDB-lite"/>
    </source>
</evidence>
<evidence type="ECO:0000256" key="2">
    <source>
        <dbReference type="ARBA" id="ARBA00022801"/>
    </source>
</evidence>
<evidence type="ECO:0000259" key="4">
    <source>
        <dbReference type="PROSITE" id="PS50235"/>
    </source>
</evidence>
<sequence>MPTVAFPSAGVPIFPNKSSNRGDTARGHPSRPALGGCLGGSWDPLGDGGELGKLRHRPLGRSWDELSSQVPEQPALVPSPADDLQSPAFSFSDLQSPTFSFSELQSPGIANLHRMYEVESPSYHGMYDNHATHGHYFTYDESHTKNFLNQDDVQNPIFNPASPNLLGSPGLMPSSPGFNFSQSPDMFAQSPQFTFLPNSSHGGAADLSRFPTLAATESHCNSSAITSNVGDPCSPNEVSCTPPQGGSSSIDALLLHTLARRPKKKKAFWNSSIFGAPKVALSDDMTSPRDVMTGTKGLLNEPGQNNCFLNSAVQVLWHLDIFRRSFRELSGHACMQGACIFCALKELFSQLQFSHESALP</sequence>
<organism evidence="5 6">
    <name type="scientific">Hyalella azteca</name>
    <name type="common">Amphipod</name>
    <dbReference type="NCBI Taxonomy" id="294128"/>
    <lineage>
        <taxon>Eukaryota</taxon>
        <taxon>Metazoa</taxon>
        <taxon>Ecdysozoa</taxon>
        <taxon>Arthropoda</taxon>
        <taxon>Crustacea</taxon>
        <taxon>Multicrustacea</taxon>
        <taxon>Malacostraca</taxon>
        <taxon>Eumalacostraca</taxon>
        <taxon>Peracarida</taxon>
        <taxon>Amphipoda</taxon>
        <taxon>Senticaudata</taxon>
        <taxon>Talitrida</taxon>
        <taxon>Talitroidea</taxon>
        <taxon>Hyalellidae</taxon>
        <taxon>Hyalella</taxon>
    </lineage>
</organism>
<dbReference type="GO" id="GO:0004843">
    <property type="term" value="F:cysteine-type deubiquitinase activity"/>
    <property type="evidence" value="ECO:0007669"/>
    <property type="project" value="InterPro"/>
</dbReference>
<accession>A0A8B7PAQ8</accession>
<name>A0A8B7PAQ8_HYAAZ</name>
<dbReference type="RefSeq" id="XP_018023244.1">
    <property type="nucleotide sequence ID" value="XM_018167755.2"/>
</dbReference>
<reference evidence="6" key="1">
    <citation type="submission" date="2025-08" db="UniProtKB">
        <authorList>
            <consortium name="RefSeq"/>
        </authorList>
    </citation>
    <scope>IDENTIFICATION</scope>
</reference>
<keyword evidence="1" id="KW-0833">Ubl conjugation pathway</keyword>
<dbReference type="Gene3D" id="3.90.70.10">
    <property type="entry name" value="Cysteine proteinases"/>
    <property type="match status" value="1"/>
</dbReference>
<dbReference type="Proteomes" id="UP000694843">
    <property type="component" value="Unplaced"/>
</dbReference>
<dbReference type="Pfam" id="PF00443">
    <property type="entry name" value="UCH"/>
    <property type="match status" value="1"/>
</dbReference>
<dbReference type="InterPro" id="IPR052398">
    <property type="entry name" value="Ubiquitin_hydrolase_53/54"/>
</dbReference>
<dbReference type="InterPro" id="IPR028889">
    <property type="entry name" value="USP"/>
</dbReference>
<dbReference type="OrthoDB" id="205782at2759"/>
<dbReference type="PANTHER" id="PTHR22975:SF9">
    <property type="entry name" value="ECHINUS SPLICE FORM 3"/>
    <property type="match status" value="1"/>
</dbReference>
<evidence type="ECO:0000313" key="5">
    <source>
        <dbReference type="Proteomes" id="UP000694843"/>
    </source>
</evidence>
<dbReference type="InterPro" id="IPR038765">
    <property type="entry name" value="Papain-like_cys_pep_sf"/>
</dbReference>
<keyword evidence="5" id="KW-1185">Reference proteome</keyword>
<feature type="domain" description="USP" evidence="4">
    <location>
        <begin position="296"/>
        <end position="360"/>
    </location>
</feature>
<keyword evidence="2" id="KW-0378">Hydrolase</keyword>
<dbReference type="GeneID" id="108679165"/>
<dbReference type="GO" id="GO:0016579">
    <property type="term" value="P:protein deubiquitination"/>
    <property type="evidence" value="ECO:0007669"/>
    <property type="project" value="InterPro"/>
</dbReference>
<dbReference type="PANTHER" id="PTHR22975">
    <property type="entry name" value="UBIQUITIN SPECIFIC PROTEINASE"/>
    <property type="match status" value="1"/>
</dbReference>
<proteinExistence type="predicted"/>